<evidence type="ECO:0000313" key="2">
    <source>
        <dbReference type="EMBL" id="CAK0886158.1"/>
    </source>
</evidence>
<evidence type="ECO:0000256" key="1">
    <source>
        <dbReference type="SAM" id="MobiDB-lite"/>
    </source>
</evidence>
<accession>A0ABN9WM68</accession>
<organism evidence="2 3">
    <name type="scientific">Prorocentrum cordatum</name>
    <dbReference type="NCBI Taxonomy" id="2364126"/>
    <lineage>
        <taxon>Eukaryota</taxon>
        <taxon>Sar</taxon>
        <taxon>Alveolata</taxon>
        <taxon>Dinophyceae</taxon>
        <taxon>Prorocentrales</taxon>
        <taxon>Prorocentraceae</taxon>
        <taxon>Prorocentrum</taxon>
    </lineage>
</organism>
<gene>
    <name evidence="2" type="ORF">PCOR1329_LOCUS67573</name>
</gene>
<sequence>MAATPPLAKSGRRAPQRPGRCRGARAWAVACAARPVAARAVELRELQDMCWADYGTDVASACCSRSHSQDGGATACPVALLDSAFPLELCCLGPSAAEAPLRGCEAPLQEALVAADGTVDVPAVLQAEPVRLFDDFIYVVIRFFFGGLLNSRFVRIWQAIEKSGEAARELCPVAHALSQLLRAEFELAASLPVLGGGPGAWALSSARRDGLLAAARGSALGGAASSALLHAAHRRVALWEAALGARAPPAGGGGAAEASCPPAVAALPPFACRALQAWAAVGAAEPWGDGPRRAAGTASVVDLWRGGFACARWERRTGQASREEPRPGRGFVPAPLVDGGSEDLLRREVRWLERASLRRSPNPLCWTPERRQRGLTPELCCGQPGRLTVDAQACWDAVYSAGPCCSRPAGHRCGDLVLAAASDGVRTWETDDVLREFHGALAGELLWASRGVGREAAPGDDGPPLEALAALASLWPEADLKERCPEAWALARLLDLVAPGAPGAAELAGDPRSRELLEVYAEDGGEWLSDALRAAAGSRAALPAGDLDTGSAEWTGHPTSKVEHAWRSALEQCASAVCSWNAVEEDAAAGAACSGIPVRSEHGGVGRTTAFGRALWCAAQLTPARLAIDLYGGEGDTAVLLADGLRAQAGGDGLLATFEADVGRARRVSARLAARGVAVREVLLPPGGVVGAEVERAFQEAAQQGGVGAVVFAGRTSTTVLNEGRSVLAAACGRAGGLGLVLLDPDVEMGPHEFAEDWRALERCGPLATAIYNTNLPGGAGWVRERLVHAGGHREVLAGFNDGGSGEADVLYQLRAWSLLVLGSARLPGVAGGDGGRAALPPQAGGASAEQDLEQMRVLSSMESGASWIGATFRSTRGGAVKKVHSAVEGIVPVQMLRPTDELLAPPAVDTNPHACFSELNSDAADYRFRVPCFLTCEGPDFDSSWGDFRRLVHQNAKDGYPPDEVLFGTASRLIADVAFNDSALILGRSRFMSRLRHEFTTDGHLEAFCLYGIASALFVRARTFLRSAAVHEPWPGPLGPRRGHERPGELAFATVSDSDTTRWQDSSSASWRTLGGRSAWRTLLSISRLRRRRSLGSPFVASLGAAAAGAGPGWGAPPVLGRRATRPCWTSSCRPGRSASAAWATTWLPRLMSCSWPRRACAWRATGLCSSSAPCWGAIALCTRVSSTSAASAASCSALAAAPAARPTTPWSSGSPE</sequence>
<protein>
    <submittedName>
        <fullName evidence="2">Uncharacterized protein</fullName>
    </submittedName>
</protein>
<reference evidence="2" key="1">
    <citation type="submission" date="2023-10" db="EMBL/GenBank/DDBJ databases">
        <authorList>
            <person name="Chen Y."/>
            <person name="Shah S."/>
            <person name="Dougan E. K."/>
            <person name="Thang M."/>
            <person name="Chan C."/>
        </authorList>
    </citation>
    <scope>NUCLEOTIDE SEQUENCE [LARGE SCALE GENOMIC DNA]</scope>
</reference>
<proteinExistence type="predicted"/>
<comment type="caution">
    <text evidence="2">The sequence shown here is derived from an EMBL/GenBank/DDBJ whole genome shotgun (WGS) entry which is preliminary data.</text>
</comment>
<feature type="region of interest" description="Disordered" evidence="1">
    <location>
        <begin position="316"/>
        <end position="335"/>
    </location>
</feature>
<feature type="compositionally biased region" description="Basic and acidic residues" evidence="1">
    <location>
        <begin position="316"/>
        <end position="327"/>
    </location>
</feature>
<evidence type="ECO:0000313" key="3">
    <source>
        <dbReference type="Proteomes" id="UP001189429"/>
    </source>
</evidence>
<dbReference type="Proteomes" id="UP001189429">
    <property type="component" value="Unassembled WGS sequence"/>
</dbReference>
<keyword evidence="3" id="KW-1185">Reference proteome</keyword>
<dbReference type="EMBL" id="CAUYUJ010018763">
    <property type="protein sequence ID" value="CAK0886158.1"/>
    <property type="molecule type" value="Genomic_DNA"/>
</dbReference>
<name>A0ABN9WM68_9DINO</name>